<feature type="transmembrane region" description="Helical" evidence="1">
    <location>
        <begin position="122"/>
        <end position="138"/>
    </location>
</feature>
<dbReference type="GO" id="GO:0003676">
    <property type="term" value="F:nucleic acid binding"/>
    <property type="evidence" value="ECO:0007669"/>
    <property type="project" value="InterPro"/>
</dbReference>
<dbReference type="RefSeq" id="WP_092616868.1">
    <property type="nucleotide sequence ID" value="NZ_FMYK01000002.1"/>
</dbReference>
<evidence type="ECO:0000313" key="4">
    <source>
        <dbReference type="Proteomes" id="UP000242317"/>
    </source>
</evidence>
<dbReference type="AlphaFoldDB" id="A0A1G6HJR4"/>
<dbReference type="OrthoDB" id="72963at2"/>
<evidence type="ECO:0000256" key="1">
    <source>
        <dbReference type="SAM" id="Phobius"/>
    </source>
</evidence>
<protein>
    <submittedName>
        <fullName evidence="3">Uncharacterized membrane protein YsdA, DUF1294 family</fullName>
    </submittedName>
</protein>
<dbReference type="InterPro" id="IPR002059">
    <property type="entry name" value="CSP_DNA-bd"/>
</dbReference>
<feature type="transmembrane region" description="Helical" evidence="1">
    <location>
        <begin position="188"/>
        <end position="207"/>
    </location>
</feature>
<evidence type="ECO:0000259" key="2">
    <source>
        <dbReference type="Pfam" id="PF00313"/>
    </source>
</evidence>
<organism evidence="3 4">
    <name type="scientific">Acinetobacter marinus</name>
    <dbReference type="NCBI Taxonomy" id="281375"/>
    <lineage>
        <taxon>Bacteria</taxon>
        <taxon>Pseudomonadati</taxon>
        <taxon>Pseudomonadota</taxon>
        <taxon>Gammaproteobacteria</taxon>
        <taxon>Moraxellales</taxon>
        <taxon>Moraxellaceae</taxon>
        <taxon>Acinetobacter</taxon>
    </lineage>
</organism>
<feature type="transmembrane region" description="Helical" evidence="1">
    <location>
        <begin position="158"/>
        <end position="176"/>
    </location>
</feature>
<gene>
    <name evidence="3" type="ORF">SAMN05421749_102329</name>
</gene>
<dbReference type="Proteomes" id="UP000242317">
    <property type="component" value="Unassembled WGS sequence"/>
</dbReference>
<dbReference type="InterPro" id="IPR012340">
    <property type="entry name" value="NA-bd_OB-fold"/>
</dbReference>
<dbReference type="InterPro" id="IPR010718">
    <property type="entry name" value="DUF1294"/>
</dbReference>
<feature type="domain" description="CSD" evidence="2">
    <location>
        <begin position="9"/>
        <end position="69"/>
    </location>
</feature>
<dbReference type="Gene3D" id="2.40.50.140">
    <property type="entry name" value="Nucleic acid-binding proteins"/>
    <property type="match status" value="1"/>
</dbReference>
<evidence type="ECO:0000313" key="3">
    <source>
        <dbReference type="EMBL" id="SDB94444.1"/>
    </source>
</evidence>
<reference evidence="4" key="1">
    <citation type="submission" date="2016-09" db="EMBL/GenBank/DDBJ databases">
        <authorList>
            <person name="Varghese N."/>
            <person name="Submissions S."/>
        </authorList>
    </citation>
    <scope>NUCLEOTIDE SEQUENCE [LARGE SCALE GENOMIC DNA]</scope>
    <source>
        <strain evidence="4">ANC 3699</strain>
    </source>
</reference>
<name>A0A1G6HJR4_9GAMM</name>
<keyword evidence="1" id="KW-0472">Membrane</keyword>
<proteinExistence type="predicted"/>
<dbReference type="Pfam" id="PF06961">
    <property type="entry name" value="DUF1294"/>
    <property type="match status" value="1"/>
</dbReference>
<keyword evidence="1" id="KW-0812">Transmembrane</keyword>
<keyword evidence="4" id="KW-1185">Reference proteome</keyword>
<dbReference type="Pfam" id="PF00313">
    <property type="entry name" value="CSD"/>
    <property type="match status" value="1"/>
</dbReference>
<keyword evidence="1" id="KW-1133">Transmembrane helix</keyword>
<sequence>MARYQGRLIEWHDEQGYGFIQGISDPKHQRVFLHISAFERSGPRPIEGCVVEYELGIDDQSRPQARNVRYVKAKQVFSHNPNSQPFSSAPKKRFAWHPMYLAMLVYWVVLFVTAAYGQLPPFTLLVIMLVNSYCYWIFYQDKKAAMQGDQRISEQHLLLMCALGGWTAAWFAMKHFHHKTQKQPFKQYYYLSIVAHIALLAFSVFMLRVF</sequence>
<feature type="transmembrane region" description="Helical" evidence="1">
    <location>
        <begin position="94"/>
        <end position="116"/>
    </location>
</feature>
<dbReference type="EMBL" id="FMYK01000002">
    <property type="protein sequence ID" value="SDB94444.1"/>
    <property type="molecule type" value="Genomic_DNA"/>
</dbReference>
<accession>A0A1G6HJR4</accession>
<dbReference type="SUPFAM" id="SSF50249">
    <property type="entry name" value="Nucleic acid-binding proteins"/>
    <property type="match status" value="1"/>
</dbReference>